<comment type="caution">
    <text evidence="2">The sequence shown here is derived from an EMBL/GenBank/DDBJ whole genome shotgun (WGS) entry which is preliminary data.</text>
</comment>
<gene>
    <name evidence="2" type="ORF">L596_007832</name>
</gene>
<evidence type="ECO:0000256" key="1">
    <source>
        <dbReference type="SAM" id="MobiDB-lite"/>
    </source>
</evidence>
<evidence type="ECO:0000313" key="2">
    <source>
        <dbReference type="EMBL" id="TKR93359.1"/>
    </source>
</evidence>
<dbReference type="EMBL" id="AZBU02000002">
    <property type="protein sequence ID" value="TKR93359.1"/>
    <property type="molecule type" value="Genomic_DNA"/>
</dbReference>
<proteinExistence type="predicted"/>
<dbReference type="Proteomes" id="UP000298663">
    <property type="component" value="Unassembled WGS sequence"/>
</dbReference>
<accession>A0A4U5PAK5</accession>
<keyword evidence="3" id="KW-1185">Reference proteome</keyword>
<feature type="region of interest" description="Disordered" evidence="1">
    <location>
        <begin position="34"/>
        <end position="71"/>
    </location>
</feature>
<feature type="compositionally biased region" description="Basic residues" evidence="1">
    <location>
        <begin position="55"/>
        <end position="71"/>
    </location>
</feature>
<organism evidence="2 3">
    <name type="scientific">Steinernema carpocapsae</name>
    <name type="common">Entomopathogenic nematode</name>
    <dbReference type="NCBI Taxonomy" id="34508"/>
    <lineage>
        <taxon>Eukaryota</taxon>
        <taxon>Metazoa</taxon>
        <taxon>Ecdysozoa</taxon>
        <taxon>Nematoda</taxon>
        <taxon>Chromadorea</taxon>
        <taxon>Rhabditida</taxon>
        <taxon>Tylenchina</taxon>
        <taxon>Panagrolaimomorpha</taxon>
        <taxon>Strongyloidoidea</taxon>
        <taxon>Steinernematidae</taxon>
        <taxon>Steinernema</taxon>
    </lineage>
</organism>
<reference evidence="2 3" key="2">
    <citation type="journal article" date="2019" name="G3 (Bethesda)">
        <title>Hybrid Assembly of the Genome of the Entomopathogenic Nematode Steinernema carpocapsae Identifies the X-Chromosome.</title>
        <authorList>
            <person name="Serra L."/>
            <person name="Macchietto M."/>
            <person name="Macias-Munoz A."/>
            <person name="McGill C.J."/>
            <person name="Rodriguez I.M."/>
            <person name="Rodriguez B."/>
            <person name="Murad R."/>
            <person name="Mortazavi A."/>
        </authorList>
    </citation>
    <scope>NUCLEOTIDE SEQUENCE [LARGE SCALE GENOMIC DNA]</scope>
    <source>
        <strain evidence="2 3">ALL</strain>
    </source>
</reference>
<dbReference type="AlphaFoldDB" id="A0A4U5PAK5"/>
<reference evidence="2 3" key="1">
    <citation type="journal article" date="2015" name="Genome Biol.">
        <title>Comparative genomics of Steinernema reveals deeply conserved gene regulatory networks.</title>
        <authorList>
            <person name="Dillman A.R."/>
            <person name="Macchietto M."/>
            <person name="Porter C.F."/>
            <person name="Rogers A."/>
            <person name="Williams B."/>
            <person name="Antoshechkin I."/>
            <person name="Lee M.M."/>
            <person name="Goodwin Z."/>
            <person name="Lu X."/>
            <person name="Lewis E.E."/>
            <person name="Goodrich-Blair H."/>
            <person name="Stock S.P."/>
            <person name="Adams B.J."/>
            <person name="Sternberg P.W."/>
            <person name="Mortazavi A."/>
        </authorList>
    </citation>
    <scope>NUCLEOTIDE SEQUENCE [LARGE SCALE GENOMIC DNA]</scope>
    <source>
        <strain evidence="2 3">ALL</strain>
    </source>
</reference>
<name>A0A4U5PAK5_STECR</name>
<protein>
    <submittedName>
        <fullName evidence="2">Uncharacterized protein</fullName>
    </submittedName>
</protein>
<evidence type="ECO:0000313" key="3">
    <source>
        <dbReference type="Proteomes" id="UP000298663"/>
    </source>
</evidence>
<sequence length="71" mass="8168">MQSSFPKDVASSVHLTRLLISWGLLPLRATYHSHSHATTTAAQREHGTPSFIRSTHLRLRRHRLQRAQRSD</sequence>